<reference evidence="2" key="1">
    <citation type="submission" date="2023-07" db="EMBL/GenBank/DDBJ databases">
        <title>Shewanella mangrovi sp. nov., an acetaldehyde- degrading bacterium isolated from mangrove sediment.</title>
        <authorList>
            <person name="Liu Y."/>
        </authorList>
    </citation>
    <scope>NUCLEOTIDE SEQUENCE [LARGE SCALE GENOMIC DNA]</scope>
    <source>
        <strain evidence="2">C32</strain>
    </source>
</reference>
<gene>
    <name evidence="1" type="ORF">L9G74_11775</name>
</gene>
<dbReference type="InterPro" id="IPR050767">
    <property type="entry name" value="Sel1_AlgK"/>
</dbReference>
<protein>
    <submittedName>
        <fullName evidence="1">Sel1 repeat family protein</fullName>
    </submittedName>
</protein>
<dbReference type="Gene3D" id="1.25.40.10">
    <property type="entry name" value="Tetratricopeptide repeat domain"/>
    <property type="match status" value="1"/>
</dbReference>
<organism evidence="1 2">
    <name type="scientific">Shewanella electrica</name>
    <dbReference type="NCBI Taxonomy" id="515560"/>
    <lineage>
        <taxon>Bacteria</taxon>
        <taxon>Pseudomonadati</taxon>
        <taxon>Pseudomonadota</taxon>
        <taxon>Gammaproteobacteria</taxon>
        <taxon>Alteromonadales</taxon>
        <taxon>Shewanellaceae</taxon>
        <taxon>Shewanella</taxon>
    </lineage>
</organism>
<dbReference type="PANTHER" id="PTHR11102:SF160">
    <property type="entry name" value="ERAD-ASSOCIATED E3 UBIQUITIN-PROTEIN LIGASE COMPONENT HRD3"/>
    <property type="match status" value="1"/>
</dbReference>
<dbReference type="PANTHER" id="PTHR11102">
    <property type="entry name" value="SEL-1-LIKE PROTEIN"/>
    <property type="match status" value="1"/>
</dbReference>
<comment type="caution">
    <text evidence="1">The sequence shown here is derived from an EMBL/GenBank/DDBJ whole genome shotgun (WGS) entry which is preliminary data.</text>
</comment>
<dbReference type="InterPro" id="IPR011990">
    <property type="entry name" value="TPR-like_helical_dom_sf"/>
</dbReference>
<keyword evidence="2" id="KW-1185">Reference proteome</keyword>
<dbReference type="EMBL" id="JAKOGG010000007">
    <property type="protein sequence ID" value="MCS4557121.1"/>
    <property type="molecule type" value="Genomic_DNA"/>
</dbReference>
<evidence type="ECO:0000313" key="1">
    <source>
        <dbReference type="EMBL" id="MCS4557121.1"/>
    </source>
</evidence>
<name>A0ABT2FM90_9GAMM</name>
<proteinExistence type="predicted"/>
<dbReference type="Proteomes" id="UP001201549">
    <property type="component" value="Unassembled WGS sequence"/>
</dbReference>
<sequence length="373" mass="41534">MKRWALRVFAVMLLLLFVASGLLLMQPAGNRLQQLQWQDFYVLSADKQLALAQQYYAQNSAQFSVKLAEKWFVRAAKNGEQEAHYQLAHLYYVYPDISGLGWEANVAMATDELEQAADAGMLKAQTELADILFKHNNKADKIRGLDYLARAADQQDIKAMLQLGQRYCTDSDIVNHELGQSYFELAANAGDQRAPLILASLFRQGSCGPANNERYYYWVEKAAAAGIVEAQQWLADIYLQGEGRPVDQLKGALLLYRSAQADALYKLGVLLQQQPALFTQLQAQVTDGFILDNDYIGTIATCFYNAAQQGHPKAAFAYGLLNLQHNDRDMALQAFAIARDAGYPKYAADLGDVQAKRDMASIKAEGLSGFFGW</sequence>
<accession>A0ABT2FM90</accession>
<dbReference type="SUPFAM" id="SSF81901">
    <property type="entry name" value="HCP-like"/>
    <property type="match status" value="2"/>
</dbReference>
<dbReference type="RefSeq" id="WP_238896600.1">
    <property type="nucleotide sequence ID" value="NZ_JAKOGG010000007.1"/>
</dbReference>
<dbReference type="SMART" id="SM00671">
    <property type="entry name" value="SEL1"/>
    <property type="match status" value="5"/>
</dbReference>
<evidence type="ECO:0000313" key="2">
    <source>
        <dbReference type="Proteomes" id="UP001201549"/>
    </source>
</evidence>
<dbReference type="InterPro" id="IPR006597">
    <property type="entry name" value="Sel1-like"/>
</dbReference>